<dbReference type="Proteomes" id="UP000035083">
    <property type="component" value="Unassembled WGS sequence"/>
</dbReference>
<dbReference type="AlphaFoldDB" id="L7LJ98"/>
<evidence type="ECO:0000313" key="4">
    <source>
        <dbReference type="Proteomes" id="UP000035083"/>
    </source>
</evidence>
<sequence length="296" mass="30965">MTNPSIDAAGVGGVDTSDAAAQDLADITAVAEIARQESHLAWLRLGHLYAMQRRRAAGSAGDVESARLLADATAIVGAEAAIVQAVSKDTGIRQVTLAVEASERLPQTARLLRDGVISARAFGAIVLQCGAVTDAALMAAIDAEIAQDLRGHGAVSMSVAEQTARRFVAEYDADGVRDKRRANTPGVTIAHDVDQSALTVATRAEDVTLMDKATRARAARVCEADSRTVGQRRADVVVAAVLGTRFGCDCGRDDCRHVRPRKRSGRSSPRSSCTSSSTRPHCPAAGTRPPISTVSA</sequence>
<feature type="domain" description="DUF222" evidence="2">
    <location>
        <begin position="76"/>
        <end position="260"/>
    </location>
</feature>
<proteinExistence type="predicted"/>
<reference evidence="3 4" key="1">
    <citation type="submission" date="2012-12" db="EMBL/GenBank/DDBJ databases">
        <title>Whole genome shotgun sequence of Gordonia sihwensis NBRC 108236.</title>
        <authorList>
            <person name="Yoshida I."/>
            <person name="Hosoyama A."/>
            <person name="Tsuchikane K."/>
            <person name="Ando Y."/>
            <person name="Baba S."/>
            <person name="Ohji S."/>
            <person name="Hamada M."/>
            <person name="Tamura T."/>
            <person name="Yamazoe A."/>
            <person name="Yamazaki S."/>
            <person name="Fujita N."/>
        </authorList>
    </citation>
    <scope>NUCLEOTIDE SEQUENCE [LARGE SCALE GENOMIC DNA]</scope>
    <source>
        <strain evidence="3 4">NBRC 108236</strain>
    </source>
</reference>
<name>L7LJ98_9ACTN</name>
<keyword evidence="4" id="KW-1185">Reference proteome</keyword>
<dbReference type="EMBL" id="BANU01000015">
    <property type="protein sequence ID" value="GAC61205.1"/>
    <property type="molecule type" value="Genomic_DNA"/>
</dbReference>
<dbReference type="InterPro" id="IPR003870">
    <property type="entry name" value="DUF222"/>
</dbReference>
<dbReference type="RefSeq" id="WP_006896607.1">
    <property type="nucleotide sequence ID" value="NZ_BANU01000015.1"/>
</dbReference>
<feature type="region of interest" description="Disordered" evidence="1">
    <location>
        <begin position="257"/>
        <end position="296"/>
    </location>
</feature>
<protein>
    <recommendedName>
        <fullName evidence="2">DUF222 domain-containing protein</fullName>
    </recommendedName>
</protein>
<dbReference type="Pfam" id="PF02720">
    <property type="entry name" value="DUF222"/>
    <property type="match status" value="1"/>
</dbReference>
<organism evidence="3 4">
    <name type="scientific">Gordonia sihwensis NBRC 108236</name>
    <dbReference type="NCBI Taxonomy" id="1223544"/>
    <lineage>
        <taxon>Bacteria</taxon>
        <taxon>Bacillati</taxon>
        <taxon>Actinomycetota</taxon>
        <taxon>Actinomycetes</taxon>
        <taxon>Mycobacteriales</taxon>
        <taxon>Gordoniaceae</taxon>
        <taxon>Gordonia</taxon>
    </lineage>
</organism>
<evidence type="ECO:0000313" key="3">
    <source>
        <dbReference type="EMBL" id="GAC61205.1"/>
    </source>
</evidence>
<evidence type="ECO:0000256" key="1">
    <source>
        <dbReference type="SAM" id="MobiDB-lite"/>
    </source>
</evidence>
<gene>
    <name evidence="3" type="ORF">GSI01S_15_00750</name>
</gene>
<evidence type="ECO:0000259" key="2">
    <source>
        <dbReference type="Pfam" id="PF02720"/>
    </source>
</evidence>
<comment type="caution">
    <text evidence="3">The sequence shown here is derived from an EMBL/GenBank/DDBJ whole genome shotgun (WGS) entry which is preliminary data.</text>
</comment>
<feature type="compositionally biased region" description="Low complexity" evidence="1">
    <location>
        <begin position="266"/>
        <end position="280"/>
    </location>
</feature>
<accession>L7LJ98</accession>